<dbReference type="EMBL" id="GAKP01002104">
    <property type="protein sequence ID" value="JAC56848.1"/>
    <property type="molecule type" value="Transcribed_RNA"/>
</dbReference>
<evidence type="ECO:0000256" key="9">
    <source>
        <dbReference type="ARBA" id="ARBA00042050"/>
    </source>
</evidence>
<dbReference type="Gene3D" id="6.20.240.40">
    <property type="match status" value="1"/>
</dbReference>
<evidence type="ECO:0000256" key="4">
    <source>
        <dbReference type="ARBA" id="ARBA00022679"/>
    </source>
</evidence>
<keyword evidence="3 11" id="KW-0489">Methyltransferase</keyword>
<evidence type="ECO:0000256" key="1">
    <source>
        <dbReference type="ARBA" id="ARBA00004173"/>
    </source>
</evidence>
<reference evidence="15" key="2">
    <citation type="submission" date="2025-04" db="UniProtKB">
        <authorList>
            <consortium name="RefSeq"/>
        </authorList>
    </citation>
    <scope>IDENTIFICATION</scope>
    <source>
        <strain evidence="15">Punador</strain>
    </source>
</reference>
<dbReference type="GO" id="GO:0008173">
    <property type="term" value="F:RNA methyltransferase activity"/>
    <property type="evidence" value="ECO:0007669"/>
    <property type="project" value="InterPro"/>
</dbReference>
<evidence type="ECO:0000313" key="13">
    <source>
        <dbReference type="EMBL" id="JAC56848.1"/>
    </source>
</evidence>
<evidence type="ECO:0000259" key="12">
    <source>
        <dbReference type="PROSITE" id="PS51686"/>
    </source>
</evidence>
<dbReference type="PANTHER" id="PTHR22808">
    <property type="entry name" value="NCL1 YEAST -RELATED NOL1/NOP2/FMU SUN DOMAIN-CONTAINING"/>
    <property type="match status" value="1"/>
</dbReference>
<dbReference type="GeneID" id="105229328"/>
<feature type="domain" description="SAM-dependent MTase RsmB/NOP-type" evidence="12">
    <location>
        <begin position="196"/>
        <end position="497"/>
    </location>
</feature>
<evidence type="ECO:0000256" key="6">
    <source>
        <dbReference type="ARBA" id="ARBA00022884"/>
    </source>
</evidence>
<dbReference type="KEGG" id="bdr:105229328"/>
<dbReference type="GO" id="GO:0031167">
    <property type="term" value="P:rRNA methylation"/>
    <property type="evidence" value="ECO:0007669"/>
    <property type="project" value="TreeGrafter"/>
</dbReference>
<evidence type="ECO:0000256" key="8">
    <source>
        <dbReference type="ARBA" id="ARBA00023128"/>
    </source>
</evidence>
<dbReference type="GO" id="GO:0005762">
    <property type="term" value="C:mitochondrial large ribosomal subunit"/>
    <property type="evidence" value="ECO:0007669"/>
    <property type="project" value="TreeGrafter"/>
</dbReference>
<dbReference type="InterPro" id="IPR001678">
    <property type="entry name" value="MeTrfase_RsmB-F_NOP2_dom"/>
</dbReference>
<reference evidence="13" key="1">
    <citation type="journal article" date="2014" name="BMC Genomics">
        <title>Characterizing the developmental transcriptome of the oriental fruit fly, Bactrocera dorsalis (Diptera: Tephritidae) through comparative genomic analysis with Drosophila melanogaster utilizing modENCODE datasets.</title>
        <authorList>
            <person name="Geib S.M."/>
            <person name="Calla B."/>
            <person name="Hall B."/>
            <person name="Hou S."/>
            <person name="Manoukis N.C."/>
        </authorList>
    </citation>
    <scope>NUCLEOTIDE SEQUENCE</scope>
    <source>
        <strain evidence="13">Punador</strain>
    </source>
</reference>
<dbReference type="Gene3D" id="3.40.50.150">
    <property type="entry name" value="Vaccinia Virus protein VP39"/>
    <property type="match status" value="1"/>
</dbReference>
<evidence type="ECO:0000256" key="2">
    <source>
        <dbReference type="ARBA" id="ARBA00022552"/>
    </source>
</evidence>
<accession>A0A034WSU4</accession>
<organism evidence="13">
    <name type="scientific">Bactrocera dorsalis</name>
    <name type="common">Oriental fruit fly</name>
    <name type="synonym">Dacus dorsalis</name>
    <dbReference type="NCBI Taxonomy" id="27457"/>
    <lineage>
        <taxon>Eukaryota</taxon>
        <taxon>Metazoa</taxon>
        <taxon>Ecdysozoa</taxon>
        <taxon>Arthropoda</taxon>
        <taxon>Hexapoda</taxon>
        <taxon>Insecta</taxon>
        <taxon>Pterygota</taxon>
        <taxon>Neoptera</taxon>
        <taxon>Endopterygota</taxon>
        <taxon>Diptera</taxon>
        <taxon>Brachycera</taxon>
        <taxon>Muscomorpha</taxon>
        <taxon>Tephritoidea</taxon>
        <taxon>Tephritidae</taxon>
        <taxon>Bactrocera</taxon>
        <taxon>Bactrocera</taxon>
    </lineage>
</organism>
<dbReference type="GO" id="GO:0003723">
    <property type="term" value="F:RNA binding"/>
    <property type="evidence" value="ECO:0007669"/>
    <property type="project" value="UniProtKB-UniRule"/>
</dbReference>
<evidence type="ECO:0000313" key="15">
    <source>
        <dbReference type="RefSeq" id="XP_011207829.1"/>
    </source>
</evidence>
<dbReference type="Proteomes" id="UP001652620">
    <property type="component" value="Unplaced"/>
</dbReference>
<keyword evidence="8" id="KW-0496">Mitochondrion</keyword>
<dbReference type="OrthoDB" id="8020218at2759"/>
<evidence type="ECO:0000256" key="5">
    <source>
        <dbReference type="ARBA" id="ARBA00022691"/>
    </source>
</evidence>
<keyword evidence="7" id="KW-0809">Transit peptide</keyword>
<protein>
    <recommendedName>
        <fullName evidence="9">NOL1/NOP2/Sun domain family member 4</fullName>
    </recommendedName>
</protein>
<feature type="binding site" evidence="11">
    <location>
        <position position="316"/>
    </location>
    <ligand>
        <name>S-adenosyl-L-methionine</name>
        <dbReference type="ChEBI" id="CHEBI:59789"/>
    </ligand>
</feature>
<dbReference type="InterPro" id="IPR023267">
    <property type="entry name" value="RCMT"/>
</dbReference>
<feature type="active site" description="Nucleophile" evidence="11">
    <location>
        <position position="422"/>
    </location>
</feature>
<dbReference type="InterPro" id="IPR029063">
    <property type="entry name" value="SAM-dependent_MTases_sf"/>
</dbReference>
<dbReference type="OMA" id="MVNNFGD"/>
<keyword evidence="14" id="KW-1185">Reference proteome</keyword>
<evidence type="ECO:0000256" key="10">
    <source>
        <dbReference type="ARBA" id="ARBA00049302"/>
    </source>
</evidence>
<evidence type="ECO:0000256" key="3">
    <source>
        <dbReference type="ARBA" id="ARBA00022603"/>
    </source>
</evidence>
<dbReference type="EMBL" id="GAKP01002105">
    <property type="protein sequence ID" value="JAC56847.1"/>
    <property type="molecule type" value="Transcribed_RNA"/>
</dbReference>
<comment type="similarity">
    <text evidence="11">Belongs to the class I-like SAM-binding methyltransferase superfamily. RsmB/NOP family.</text>
</comment>
<dbReference type="Pfam" id="PF01189">
    <property type="entry name" value="Methyltr_RsmB-F"/>
    <property type="match status" value="1"/>
</dbReference>
<feature type="binding site" evidence="11">
    <location>
        <position position="367"/>
    </location>
    <ligand>
        <name>S-adenosyl-L-methionine</name>
        <dbReference type="ChEBI" id="CHEBI:59789"/>
    </ligand>
</feature>
<dbReference type="PRINTS" id="PR02008">
    <property type="entry name" value="RCMTFAMILY"/>
</dbReference>
<proteinExistence type="inferred from homology"/>
<dbReference type="PROSITE" id="PS51686">
    <property type="entry name" value="SAM_MT_RSMB_NOP"/>
    <property type="match status" value="1"/>
</dbReference>
<comment type="subcellular location">
    <subcellularLocation>
        <location evidence="1">Mitochondrion</location>
    </subcellularLocation>
</comment>
<evidence type="ECO:0000313" key="14">
    <source>
        <dbReference type="Proteomes" id="UP001652620"/>
    </source>
</evidence>
<keyword evidence="4 11" id="KW-0808">Transferase</keyword>
<keyword evidence="6 11" id="KW-0694">RNA-binding</keyword>
<dbReference type="AlphaFoldDB" id="A0A034WSU4"/>
<feature type="binding site" evidence="11">
    <location>
        <begin position="293"/>
        <end position="299"/>
    </location>
    <ligand>
        <name>S-adenosyl-L-methionine</name>
        <dbReference type="ChEBI" id="CHEBI:59789"/>
    </ligand>
</feature>
<comment type="catalytic activity">
    <reaction evidence="10">
        <text>a cytidine in rRNA + S-adenosyl-L-methionine = a 5-methylcytidine in rRNA + S-adenosyl-L-homocysteine + H(+)</text>
        <dbReference type="Rhea" id="RHEA:61484"/>
        <dbReference type="Rhea" id="RHEA-COMP:15836"/>
        <dbReference type="Rhea" id="RHEA-COMP:15837"/>
        <dbReference type="ChEBI" id="CHEBI:15378"/>
        <dbReference type="ChEBI" id="CHEBI:57856"/>
        <dbReference type="ChEBI" id="CHEBI:59789"/>
        <dbReference type="ChEBI" id="CHEBI:74483"/>
        <dbReference type="ChEBI" id="CHEBI:82748"/>
    </reaction>
</comment>
<dbReference type="FunFam" id="3.40.50.150:FF:000055">
    <property type="entry name" value="5-methylcytosine rRNA methyltransferase NSUN4"/>
    <property type="match status" value="1"/>
</dbReference>
<dbReference type="CDD" id="cd02440">
    <property type="entry name" value="AdoMet_MTases"/>
    <property type="match status" value="1"/>
</dbReference>
<keyword evidence="5 11" id="KW-0949">S-adenosyl-L-methionine</keyword>
<dbReference type="PANTHER" id="PTHR22808:SF3">
    <property type="entry name" value="5-METHYLCYTOSINE RRNA METHYLTRANSFERASE NSUN4"/>
    <property type="match status" value="1"/>
</dbReference>
<dbReference type="RefSeq" id="XP_011207829.1">
    <property type="nucleotide sequence ID" value="XM_011209527.3"/>
</dbReference>
<gene>
    <name evidence="13" type="primary">NSUN4</name>
    <name evidence="15" type="synonym">LOC105229328</name>
</gene>
<sequence length="498" mass="57336">MLRVNSLVYLQMRLKSQRWAFKGKKTNTQRALESFDDFYGSVFGIRWKNIRAALLTEHKYIAVVNNFGDADKTCNGMELNGALNIKSLIKVVEDRLGRNNKLSINGSNNTLDENLFKVLCRQEEREKQSLYPMSSMAETSVQLQYSAGNTTEFKSNSENGENQKFIESLEMAIENNTQLANSRLIDPQYGTGGLYEFMPANKIKGMEDWIPESDHYKYYSTHTDFPLKFELETEFYYPDNLKLYTYEIGNCSEFITPQKCLTGALSHYLLDGASVLPPLFLDIKEGDRVLDACAAPGGKSLIMLQTLFPDTLVCNDIQESRLNRIRKVMQEYIFDYKEKWENKRILFNQCDAKYMDNYESFDKILVDVPCTTDRHSVTVNDNNIFKSTRIKERLRIPELQADILANCLRLLKPGGSLIYSTCSLSPVQNDGVVHMALQKAFNENGITATVKDLSYIIMFFEDIFKFENNKVLKYGQMVLPYLPANYGPMYFCKLMRNM</sequence>
<evidence type="ECO:0000256" key="11">
    <source>
        <dbReference type="PROSITE-ProRule" id="PRU01023"/>
    </source>
</evidence>
<feature type="binding site" evidence="11">
    <location>
        <position position="351"/>
    </location>
    <ligand>
        <name>S-adenosyl-L-methionine</name>
        <dbReference type="ChEBI" id="CHEBI:59789"/>
    </ligand>
</feature>
<dbReference type="SUPFAM" id="SSF53335">
    <property type="entry name" value="S-adenosyl-L-methionine-dependent methyltransferases"/>
    <property type="match status" value="1"/>
</dbReference>
<name>A0A034WSU4_BACDO</name>
<dbReference type="InterPro" id="IPR049560">
    <property type="entry name" value="MeTrfase_RsmB-F_NOP2_cat"/>
</dbReference>
<evidence type="ECO:0000256" key="7">
    <source>
        <dbReference type="ARBA" id="ARBA00022946"/>
    </source>
</evidence>
<keyword evidence="2" id="KW-0698">rRNA processing</keyword>